<protein>
    <submittedName>
        <fullName evidence="1">SnoaL-like domain-containing protein</fullName>
    </submittedName>
</protein>
<dbReference type="EMBL" id="FOVW01000003">
    <property type="protein sequence ID" value="SFO04237.1"/>
    <property type="molecule type" value="Genomic_DNA"/>
</dbReference>
<gene>
    <name evidence="1" type="ORF">SAMN04488519_103203</name>
</gene>
<dbReference type="InterPro" id="IPR009959">
    <property type="entry name" value="Cyclase_SnoaL-like"/>
</dbReference>
<reference evidence="2" key="1">
    <citation type="submission" date="2016-10" db="EMBL/GenBank/DDBJ databases">
        <authorList>
            <person name="Varghese N."/>
            <person name="Submissions S."/>
        </authorList>
    </citation>
    <scope>NUCLEOTIDE SEQUENCE [LARGE SCALE GENOMIC DNA]</scope>
    <source>
        <strain evidence="2">DSM 15282</strain>
    </source>
</reference>
<evidence type="ECO:0000313" key="1">
    <source>
        <dbReference type="EMBL" id="SFO04237.1"/>
    </source>
</evidence>
<proteinExistence type="predicted"/>
<dbReference type="Gene3D" id="3.10.450.50">
    <property type="match status" value="1"/>
</dbReference>
<name>A0A1I5DYM9_9BACT</name>
<dbReference type="STRING" id="226506.SAMN04488519_103203"/>
<keyword evidence="2" id="KW-1185">Reference proteome</keyword>
<dbReference type="SUPFAM" id="SSF54427">
    <property type="entry name" value="NTF2-like"/>
    <property type="match status" value="1"/>
</dbReference>
<organism evidence="1 2">
    <name type="scientific">Algoriphagus ornithinivorans</name>
    <dbReference type="NCBI Taxonomy" id="226506"/>
    <lineage>
        <taxon>Bacteria</taxon>
        <taxon>Pseudomonadati</taxon>
        <taxon>Bacteroidota</taxon>
        <taxon>Cytophagia</taxon>
        <taxon>Cytophagales</taxon>
        <taxon>Cyclobacteriaceae</taxon>
        <taxon>Algoriphagus</taxon>
    </lineage>
</organism>
<dbReference type="RefSeq" id="WP_091651517.1">
    <property type="nucleotide sequence ID" value="NZ_FOVW01000003.1"/>
</dbReference>
<evidence type="ECO:0000313" key="2">
    <source>
        <dbReference type="Proteomes" id="UP000199564"/>
    </source>
</evidence>
<dbReference type="PROSITE" id="PS51257">
    <property type="entry name" value="PROKAR_LIPOPROTEIN"/>
    <property type="match status" value="1"/>
</dbReference>
<dbReference type="InterPro" id="IPR032710">
    <property type="entry name" value="NTF2-like_dom_sf"/>
</dbReference>
<dbReference type="AlphaFoldDB" id="A0A1I5DYM9"/>
<dbReference type="GO" id="GO:0030638">
    <property type="term" value="P:polyketide metabolic process"/>
    <property type="evidence" value="ECO:0007669"/>
    <property type="project" value="InterPro"/>
</dbReference>
<sequence>MKRLILIMLCGLTLSACQQEQRYTQQSPEIDAVRALLATSASGDFEGQREYYAADAQIFYNATEDNPTSVDKMIEEQKGQANDFSNVSITIEDSAIEMVTTDKGEKWVNCWGTWKATHTASGKSFEVPFHETFQFVDGKIVKDFGYWDNAPIMMAMMEYEKSLAAAADSTMMN</sequence>
<dbReference type="Proteomes" id="UP000199564">
    <property type="component" value="Unassembled WGS sequence"/>
</dbReference>
<dbReference type="Pfam" id="PF07366">
    <property type="entry name" value="SnoaL"/>
    <property type="match status" value="1"/>
</dbReference>
<accession>A0A1I5DYM9</accession>